<dbReference type="EMBL" id="JACHFM010000002">
    <property type="protein sequence ID" value="MBB5222613.1"/>
    <property type="molecule type" value="Genomic_DNA"/>
</dbReference>
<keyword evidence="3" id="KW-1185">Reference proteome</keyword>
<dbReference type="GO" id="GO:0004490">
    <property type="term" value="F:methylglutaconyl-CoA hydratase activity"/>
    <property type="evidence" value="ECO:0007669"/>
    <property type="project" value="UniProtKB-EC"/>
</dbReference>
<keyword evidence="2" id="KW-0456">Lyase</keyword>
<sequence length="255" mass="26375">MSGFETIRVETGADGIATVTLDRPEKHHAMNAAMIAELTEAAATLGNDAAVRAVVLAATGPSFCAGGDLDWMRQQQAADRAGKMAEAGRLSAMLAGLNALPKPLIARVQGNVYGGGVGLVAVSDIAIAADGIRLALTETRLGLVPATIGPFVVARMGRGFARQVFFSGSTFGTDFAMRAGLIHETCPGDMLDERVRRHADAVLKTAPGAVAAAKALCLDLGTDEAEDIRTSIAALADRWESDEAQERIGAFLGGG</sequence>
<dbReference type="EC" id="4.2.1.18" evidence="2"/>
<proteinExistence type="inferred from homology"/>
<protein>
    <submittedName>
        <fullName evidence="2">Methylglutaconyl-CoA hydratase</fullName>
        <ecNumber evidence="2">4.2.1.18</ecNumber>
    </submittedName>
</protein>
<name>A0A840STI1_9RHOB</name>
<evidence type="ECO:0000313" key="3">
    <source>
        <dbReference type="Proteomes" id="UP000549457"/>
    </source>
</evidence>
<dbReference type="RefSeq" id="WP_184149723.1">
    <property type="nucleotide sequence ID" value="NZ_JACHFM010000002.1"/>
</dbReference>
<reference evidence="2 3" key="1">
    <citation type="submission" date="2020-08" db="EMBL/GenBank/DDBJ databases">
        <title>Genomic Encyclopedia of Type Strains, Phase IV (KMG-IV): sequencing the most valuable type-strain genomes for metagenomic binning, comparative biology and taxonomic classification.</title>
        <authorList>
            <person name="Goeker M."/>
        </authorList>
    </citation>
    <scope>NUCLEOTIDE SEQUENCE [LARGE SCALE GENOMIC DNA]</scope>
    <source>
        <strain evidence="2 3">DSM 101730</strain>
    </source>
</reference>
<dbReference type="PANTHER" id="PTHR42964">
    <property type="entry name" value="ENOYL-COA HYDRATASE"/>
    <property type="match status" value="1"/>
</dbReference>
<organism evidence="2 3">
    <name type="scientific">Amaricoccus macauensis</name>
    <dbReference type="NCBI Taxonomy" id="57001"/>
    <lineage>
        <taxon>Bacteria</taxon>
        <taxon>Pseudomonadati</taxon>
        <taxon>Pseudomonadota</taxon>
        <taxon>Alphaproteobacteria</taxon>
        <taxon>Rhodobacterales</taxon>
        <taxon>Paracoccaceae</taxon>
        <taxon>Amaricoccus</taxon>
    </lineage>
</organism>
<dbReference type="SUPFAM" id="SSF52096">
    <property type="entry name" value="ClpP/crotonase"/>
    <property type="match status" value="1"/>
</dbReference>
<dbReference type="InterPro" id="IPR051683">
    <property type="entry name" value="Enoyl-CoA_Hydratase/Isomerase"/>
</dbReference>
<gene>
    <name evidence="2" type="ORF">HNP73_002549</name>
</gene>
<dbReference type="InterPro" id="IPR001753">
    <property type="entry name" value="Enoyl-CoA_hydra/iso"/>
</dbReference>
<dbReference type="AlphaFoldDB" id="A0A840STI1"/>
<dbReference type="Proteomes" id="UP000549457">
    <property type="component" value="Unassembled WGS sequence"/>
</dbReference>
<comment type="similarity">
    <text evidence="1">Belongs to the enoyl-CoA hydratase/isomerase family.</text>
</comment>
<accession>A0A840STI1</accession>
<evidence type="ECO:0000256" key="1">
    <source>
        <dbReference type="ARBA" id="ARBA00005254"/>
    </source>
</evidence>
<dbReference type="Pfam" id="PF00378">
    <property type="entry name" value="ECH_1"/>
    <property type="match status" value="1"/>
</dbReference>
<dbReference type="PANTHER" id="PTHR42964:SF1">
    <property type="entry name" value="POLYKETIDE BIOSYNTHESIS ENOYL-COA HYDRATASE PKSH-RELATED"/>
    <property type="match status" value="1"/>
</dbReference>
<evidence type="ECO:0000313" key="2">
    <source>
        <dbReference type="EMBL" id="MBB5222613.1"/>
    </source>
</evidence>
<comment type="caution">
    <text evidence="2">The sequence shown here is derived from an EMBL/GenBank/DDBJ whole genome shotgun (WGS) entry which is preliminary data.</text>
</comment>
<dbReference type="Gene3D" id="3.90.226.10">
    <property type="entry name" value="2-enoyl-CoA Hydratase, Chain A, domain 1"/>
    <property type="match status" value="1"/>
</dbReference>
<dbReference type="CDD" id="cd06558">
    <property type="entry name" value="crotonase-like"/>
    <property type="match status" value="1"/>
</dbReference>
<dbReference type="InterPro" id="IPR029045">
    <property type="entry name" value="ClpP/crotonase-like_dom_sf"/>
</dbReference>